<gene>
    <name evidence="1" type="ORF">POPTR_018G078701v4</name>
</gene>
<evidence type="ECO:0000313" key="1">
    <source>
        <dbReference type="EMBL" id="KAI9378337.1"/>
    </source>
</evidence>
<accession>A0ACC0RN36</accession>
<dbReference type="EMBL" id="CM009307">
    <property type="protein sequence ID" value="KAI9378337.1"/>
    <property type="molecule type" value="Genomic_DNA"/>
</dbReference>
<dbReference type="Proteomes" id="UP000006729">
    <property type="component" value="Chromosome 18"/>
</dbReference>
<name>A0ACC0RN36_POPTR</name>
<sequence>MATELAIETERTQKFFNDLDARKTILSSCTQLFTTLTTHFKSLQNSLSQKSLSLESKFQSLESNSQLTLESLSCREKSIPERESAAAAKVEEQRETALSEFRNSHSFDNLSDSLKSLCRRMDSSGLLRFVVSKRKESVFLRAEISRAIMEAVDPARLTLDAVDELVRDKVGKVGVTDKRWACGILVQALFPEGCCFGRKDKGPEFARSVVERAAGILENWKEEDEVEEKADGEGGGGGGGGGGVVGPAEAVMFLQMVLGFGLKSRFDEEFLRKLVAENASRRDMAKLAAAIGFGEKMGDIIDELVKNGKEIEAVYFASESGLTKRFSPVSLLKSYLKNSKKITTTVLKNGNYSAAATDESSTLELNSIKAIIKCVEDHKLESEFSLDSLRKRASLLEKTKAERKRGTSAATATKSQNKRGHGSSGARDSGPTPYRQAKAAKFSNNYSSFSRRNAPPPAQHSPARRYSGPFHYPSQSVYEGPAAAPYASTYGISHAQSPSAISQQPYHHSQSPSAIPQQLYSQPAENMSAAGFRASGSYGSQTSYGAYDYGSAAPVTYQPSSYTQ</sequence>
<keyword evidence="2" id="KW-1185">Reference proteome</keyword>
<reference evidence="1 2" key="1">
    <citation type="journal article" date="2006" name="Science">
        <title>The genome of black cottonwood, Populus trichocarpa (Torr. &amp; Gray).</title>
        <authorList>
            <person name="Tuskan G.A."/>
            <person name="Difazio S."/>
            <person name="Jansson S."/>
            <person name="Bohlmann J."/>
            <person name="Grigoriev I."/>
            <person name="Hellsten U."/>
            <person name="Putnam N."/>
            <person name="Ralph S."/>
            <person name="Rombauts S."/>
            <person name="Salamov A."/>
            <person name="Schein J."/>
            <person name="Sterck L."/>
            <person name="Aerts A."/>
            <person name="Bhalerao R.R."/>
            <person name="Bhalerao R.P."/>
            <person name="Blaudez D."/>
            <person name="Boerjan W."/>
            <person name="Brun A."/>
            <person name="Brunner A."/>
            <person name="Busov V."/>
            <person name="Campbell M."/>
            <person name="Carlson J."/>
            <person name="Chalot M."/>
            <person name="Chapman J."/>
            <person name="Chen G.L."/>
            <person name="Cooper D."/>
            <person name="Coutinho P.M."/>
            <person name="Couturier J."/>
            <person name="Covert S."/>
            <person name="Cronk Q."/>
            <person name="Cunningham R."/>
            <person name="Davis J."/>
            <person name="Degroeve S."/>
            <person name="Dejardin A."/>
            <person name="Depamphilis C."/>
            <person name="Detter J."/>
            <person name="Dirks B."/>
            <person name="Dubchak I."/>
            <person name="Duplessis S."/>
            <person name="Ehlting J."/>
            <person name="Ellis B."/>
            <person name="Gendler K."/>
            <person name="Goodstein D."/>
            <person name="Gribskov M."/>
            <person name="Grimwood J."/>
            <person name="Groover A."/>
            <person name="Gunter L."/>
            <person name="Hamberger B."/>
            <person name="Heinze B."/>
            <person name="Helariutta Y."/>
            <person name="Henrissat B."/>
            <person name="Holligan D."/>
            <person name="Holt R."/>
            <person name="Huang W."/>
            <person name="Islam-Faridi N."/>
            <person name="Jones S."/>
            <person name="Jones-Rhoades M."/>
            <person name="Jorgensen R."/>
            <person name="Joshi C."/>
            <person name="Kangasjarvi J."/>
            <person name="Karlsson J."/>
            <person name="Kelleher C."/>
            <person name="Kirkpatrick R."/>
            <person name="Kirst M."/>
            <person name="Kohler A."/>
            <person name="Kalluri U."/>
            <person name="Larimer F."/>
            <person name="Leebens-Mack J."/>
            <person name="Leple J.C."/>
            <person name="Locascio P."/>
            <person name="Lou Y."/>
            <person name="Lucas S."/>
            <person name="Martin F."/>
            <person name="Montanini B."/>
            <person name="Napoli C."/>
            <person name="Nelson D.R."/>
            <person name="Nelson C."/>
            <person name="Nieminen K."/>
            <person name="Nilsson O."/>
            <person name="Pereda V."/>
            <person name="Peter G."/>
            <person name="Philippe R."/>
            <person name="Pilate G."/>
            <person name="Poliakov A."/>
            <person name="Razumovskaya J."/>
            <person name="Richardson P."/>
            <person name="Rinaldi C."/>
            <person name="Ritland K."/>
            <person name="Rouze P."/>
            <person name="Ryaboy D."/>
            <person name="Schmutz J."/>
            <person name="Schrader J."/>
            <person name="Segerman B."/>
            <person name="Shin H."/>
            <person name="Siddiqui A."/>
            <person name="Sterky F."/>
            <person name="Terry A."/>
            <person name="Tsai C.J."/>
            <person name="Uberbacher E."/>
            <person name="Unneberg P."/>
            <person name="Vahala J."/>
            <person name="Wall K."/>
            <person name="Wessler S."/>
            <person name="Yang G."/>
            <person name="Yin T."/>
            <person name="Douglas C."/>
            <person name="Marra M."/>
            <person name="Sandberg G."/>
            <person name="Van de Peer Y."/>
            <person name="Rokhsar D."/>
        </authorList>
    </citation>
    <scope>NUCLEOTIDE SEQUENCE [LARGE SCALE GENOMIC DNA]</scope>
    <source>
        <strain evidence="2">cv. Nisqually</strain>
    </source>
</reference>
<organism evidence="1 2">
    <name type="scientific">Populus trichocarpa</name>
    <name type="common">Western balsam poplar</name>
    <name type="synonym">Populus balsamifera subsp. trichocarpa</name>
    <dbReference type="NCBI Taxonomy" id="3694"/>
    <lineage>
        <taxon>Eukaryota</taxon>
        <taxon>Viridiplantae</taxon>
        <taxon>Streptophyta</taxon>
        <taxon>Embryophyta</taxon>
        <taxon>Tracheophyta</taxon>
        <taxon>Spermatophyta</taxon>
        <taxon>Magnoliopsida</taxon>
        <taxon>eudicotyledons</taxon>
        <taxon>Gunneridae</taxon>
        <taxon>Pentapetalae</taxon>
        <taxon>rosids</taxon>
        <taxon>fabids</taxon>
        <taxon>Malpighiales</taxon>
        <taxon>Salicaceae</taxon>
        <taxon>Saliceae</taxon>
        <taxon>Populus</taxon>
    </lineage>
</organism>
<evidence type="ECO:0000313" key="2">
    <source>
        <dbReference type="Proteomes" id="UP000006729"/>
    </source>
</evidence>
<comment type="caution">
    <text evidence="1">The sequence shown here is derived from an EMBL/GenBank/DDBJ whole genome shotgun (WGS) entry which is preliminary data.</text>
</comment>
<protein>
    <submittedName>
        <fullName evidence="1">Uncharacterized protein</fullName>
    </submittedName>
</protein>
<proteinExistence type="predicted"/>